<dbReference type="OrthoDB" id="9805623at2"/>
<organism evidence="3 4">
    <name type="scientific">Putridiphycobacter roseus</name>
    <dbReference type="NCBI Taxonomy" id="2219161"/>
    <lineage>
        <taxon>Bacteria</taxon>
        <taxon>Pseudomonadati</taxon>
        <taxon>Bacteroidota</taxon>
        <taxon>Flavobacteriia</taxon>
        <taxon>Flavobacteriales</taxon>
        <taxon>Crocinitomicaceae</taxon>
        <taxon>Putridiphycobacter</taxon>
    </lineage>
</organism>
<feature type="transmembrane region" description="Helical" evidence="1">
    <location>
        <begin position="235"/>
        <end position="255"/>
    </location>
</feature>
<protein>
    <recommendedName>
        <fullName evidence="2">Nucleoside transporter/FeoB GTPase Gate domain-containing protein</fullName>
    </recommendedName>
</protein>
<evidence type="ECO:0000259" key="2">
    <source>
        <dbReference type="Pfam" id="PF07670"/>
    </source>
</evidence>
<dbReference type="EMBL" id="QKSB01000004">
    <property type="protein sequence ID" value="PZE17362.1"/>
    <property type="molecule type" value="Genomic_DNA"/>
</dbReference>
<feature type="domain" description="Nucleoside transporter/FeoB GTPase Gate" evidence="2">
    <location>
        <begin position="275"/>
        <end position="380"/>
    </location>
</feature>
<dbReference type="GO" id="GO:0005886">
    <property type="term" value="C:plasma membrane"/>
    <property type="evidence" value="ECO:0007669"/>
    <property type="project" value="TreeGrafter"/>
</dbReference>
<dbReference type="InterPro" id="IPR052549">
    <property type="entry name" value="SpmB"/>
</dbReference>
<proteinExistence type="predicted"/>
<keyword evidence="1" id="KW-1133">Transmembrane helix</keyword>
<keyword evidence="4" id="KW-1185">Reference proteome</keyword>
<dbReference type="PANTHER" id="PTHR35793:SF2">
    <property type="entry name" value="INNER MEMBRANE PROTEIN YJIG"/>
    <property type="match status" value="1"/>
</dbReference>
<keyword evidence="1" id="KW-0812">Transmembrane</keyword>
<feature type="transmembrane region" description="Helical" evidence="1">
    <location>
        <begin position="390"/>
        <end position="408"/>
    </location>
</feature>
<evidence type="ECO:0000256" key="1">
    <source>
        <dbReference type="SAM" id="Phobius"/>
    </source>
</evidence>
<feature type="transmembrane region" description="Helical" evidence="1">
    <location>
        <begin position="44"/>
        <end position="62"/>
    </location>
</feature>
<feature type="transmembrane region" description="Helical" evidence="1">
    <location>
        <begin position="275"/>
        <end position="295"/>
    </location>
</feature>
<accession>A0A2W1NP00</accession>
<feature type="transmembrane region" description="Helical" evidence="1">
    <location>
        <begin position="203"/>
        <end position="223"/>
    </location>
</feature>
<dbReference type="PANTHER" id="PTHR35793">
    <property type="entry name" value="INNER MEMBRANE PROTEIN YJIG"/>
    <property type="match status" value="1"/>
</dbReference>
<evidence type="ECO:0000313" key="4">
    <source>
        <dbReference type="Proteomes" id="UP000249248"/>
    </source>
</evidence>
<comment type="caution">
    <text evidence="3">The sequence shown here is derived from an EMBL/GenBank/DDBJ whole genome shotgun (WGS) entry which is preliminary data.</text>
</comment>
<keyword evidence="1" id="KW-0472">Membrane</keyword>
<feature type="transmembrane region" description="Helical" evidence="1">
    <location>
        <begin position="140"/>
        <end position="160"/>
    </location>
</feature>
<gene>
    <name evidence="3" type="ORF">DNU06_08815</name>
</gene>
<evidence type="ECO:0000313" key="3">
    <source>
        <dbReference type="EMBL" id="PZE17362.1"/>
    </source>
</evidence>
<sequence length="521" mass="57244">MVLNYIWIGFFLIALVVAIVKTIGGDMDVFSAIVNSTFDMAETSFTIAIGLTGVLCLWLGIMKIGEDGGAIRILSRLVGPFFNKLFPDLPEDHPARGSMLMNFSANMLGLDNAATPMGLKAMNEMQTVNPDKDTASNAQIMFLVLNTSGLTLIPVAVMNYRNLFGAENPSDIFIPILISTFFASLIGLITVAIYQKINLFDKVVLAYIGGLTLIIAGILWYFTSLTPEDLAVQSSLFSSIVLYGLICAFIIMALVKKVNVYESFIEGAKDGFGIAIKIIPYLVAILVSIGVFRASGALDFLIEGFRWFFALFTSSTEFVDALPTALLRPLSGTGSRGMMLDIFETHGVDSFAGKLSATLQGATDTTFYIVAVYFGSVGIKKTRYAIKAGLIADLAGIVSAIVIAYLFFGSTINQTQLSPNEVLNDFQTHWQTRNFEQLSTYMSEDIVLYDQTYDTIAINKEQAITQFFKTDQSTQFKNSLIQENDQYFGFIKASNETLDKKNVKLVISKQKITAIQYLGIF</sequence>
<feature type="transmembrane region" description="Helical" evidence="1">
    <location>
        <begin position="5"/>
        <end position="24"/>
    </location>
</feature>
<dbReference type="InterPro" id="IPR011642">
    <property type="entry name" value="Gate_dom"/>
</dbReference>
<name>A0A2W1NP00_9FLAO</name>
<reference evidence="3 4" key="1">
    <citation type="submission" date="2018-06" db="EMBL/GenBank/DDBJ databases">
        <title>The draft genome sequence of Crocinitomix sp. SM1701.</title>
        <authorList>
            <person name="Zhang X."/>
        </authorList>
    </citation>
    <scope>NUCLEOTIDE SEQUENCE [LARGE SCALE GENOMIC DNA]</scope>
    <source>
        <strain evidence="3 4">SM1701</strain>
    </source>
</reference>
<feature type="transmembrane region" description="Helical" evidence="1">
    <location>
        <begin position="172"/>
        <end position="194"/>
    </location>
</feature>
<dbReference type="Proteomes" id="UP000249248">
    <property type="component" value="Unassembled WGS sequence"/>
</dbReference>
<dbReference type="Pfam" id="PF07670">
    <property type="entry name" value="Gate"/>
    <property type="match status" value="2"/>
</dbReference>
<dbReference type="RefSeq" id="WP_111062887.1">
    <property type="nucleotide sequence ID" value="NZ_JBHUCU010000016.1"/>
</dbReference>
<dbReference type="AlphaFoldDB" id="A0A2W1NP00"/>
<feature type="domain" description="Nucleoside transporter/FeoB GTPase Gate" evidence="2">
    <location>
        <begin position="49"/>
        <end position="157"/>
    </location>
</feature>